<feature type="compositionally biased region" description="Polar residues" evidence="1">
    <location>
        <begin position="599"/>
        <end position="621"/>
    </location>
</feature>
<evidence type="ECO:0000256" key="2">
    <source>
        <dbReference type="SAM" id="Phobius"/>
    </source>
</evidence>
<feature type="region of interest" description="Disordered" evidence="1">
    <location>
        <begin position="771"/>
        <end position="811"/>
    </location>
</feature>
<dbReference type="AlphaFoldDB" id="A0A0C9ZZD7"/>
<feature type="region of interest" description="Disordered" evidence="1">
    <location>
        <begin position="599"/>
        <end position="758"/>
    </location>
</feature>
<feature type="compositionally biased region" description="Polar residues" evidence="1">
    <location>
        <begin position="673"/>
        <end position="692"/>
    </location>
</feature>
<feature type="compositionally biased region" description="Polar residues" evidence="1">
    <location>
        <begin position="540"/>
        <end position="551"/>
    </location>
</feature>
<feature type="compositionally biased region" description="Polar residues" evidence="1">
    <location>
        <begin position="715"/>
        <end position="727"/>
    </location>
</feature>
<dbReference type="OrthoDB" id="2576334at2759"/>
<name>A0A0C9ZZD7_9AGAM</name>
<keyword evidence="2" id="KW-0472">Membrane</keyword>
<feature type="region of interest" description="Disordered" evidence="1">
    <location>
        <begin position="327"/>
        <end position="362"/>
    </location>
</feature>
<reference evidence="3 4" key="1">
    <citation type="submission" date="2014-04" db="EMBL/GenBank/DDBJ databases">
        <authorList>
            <consortium name="DOE Joint Genome Institute"/>
            <person name="Kuo A."/>
            <person name="Kohler A."/>
            <person name="Costa M.D."/>
            <person name="Nagy L.G."/>
            <person name="Floudas D."/>
            <person name="Copeland A."/>
            <person name="Barry K.W."/>
            <person name="Cichocki N."/>
            <person name="Veneault-Fourrey C."/>
            <person name="LaButti K."/>
            <person name="Lindquist E.A."/>
            <person name="Lipzen A."/>
            <person name="Lundell T."/>
            <person name="Morin E."/>
            <person name="Murat C."/>
            <person name="Sun H."/>
            <person name="Tunlid A."/>
            <person name="Henrissat B."/>
            <person name="Grigoriev I.V."/>
            <person name="Hibbett D.S."/>
            <person name="Martin F."/>
            <person name="Nordberg H.P."/>
            <person name="Cantor M.N."/>
            <person name="Hua S.X."/>
        </authorList>
    </citation>
    <scope>NUCLEOTIDE SEQUENCE [LARGE SCALE GENOMIC DNA]</scope>
    <source>
        <strain evidence="3 4">441</strain>
    </source>
</reference>
<evidence type="ECO:0008006" key="5">
    <source>
        <dbReference type="Google" id="ProtNLM"/>
    </source>
</evidence>
<feature type="transmembrane region" description="Helical" evidence="2">
    <location>
        <begin position="296"/>
        <end position="318"/>
    </location>
</feature>
<accession>A0A0C9ZZD7</accession>
<dbReference type="STRING" id="765257.A0A0C9ZZD7"/>
<feature type="compositionally biased region" description="Low complexity" evidence="1">
    <location>
        <begin position="557"/>
        <end position="573"/>
    </location>
</feature>
<gene>
    <name evidence="3" type="ORF">PISMIDRAFT_161973</name>
</gene>
<feature type="region of interest" description="Disordered" evidence="1">
    <location>
        <begin position="828"/>
        <end position="908"/>
    </location>
</feature>
<feature type="compositionally biased region" description="Low complexity" evidence="1">
    <location>
        <begin position="390"/>
        <end position="401"/>
    </location>
</feature>
<organism evidence="3 4">
    <name type="scientific">Pisolithus microcarpus 441</name>
    <dbReference type="NCBI Taxonomy" id="765257"/>
    <lineage>
        <taxon>Eukaryota</taxon>
        <taxon>Fungi</taxon>
        <taxon>Dikarya</taxon>
        <taxon>Basidiomycota</taxon>
        <taxon>Agaricomycotina</taxon>
        <taxon>Agaricomycetes</taxon>
        <taxon>Agaricomycetidae</taxon>
        <taxon>Boletales</taxon>
        <taxon>Sclerodermatineae</taxon>
        <taxon>Pisolithaceae</taxon>
        <taxon>Pisolithus</taxon>
    </lineage>
</organism>
<protein>
    <recommendedName>
        <fullName evidence="5">Transmembrane protein</fullName>
    </recommendedName>
</protein>
<feature type="region of interest" description="Disordered" evidence="1">
    <location>
        <begin position="472"/>
        <end position="586"/>
    </location>
</feature>
<sequence length="908" mass="96147">MAGNSSTLSIGNESPEVAYFPSANLEPSQNLTAGWQLQYTGSGAADTPGQVGVGTSYHYTNLNGVSFAILWNGTGIDLTGSASNVSYLIALDGHTLPVASYNATDTLLASLNGLEYTNHTLLLTTVVPDSNSPDTFLTFVDATVTYGPPASASETTATPYTIDDTDIAFMGRWSYVTDGAGSSMHVSTTVGDRAQVTFIGSAITVYGLVSSFSGRYSVIVDNVTTTMSAQSSYNNSNALLFFATDLSQETHLLTIVNEENSTLALTVNGVNVTTYGDNTSMTLGSPSSASTPAGTIAASVLAGVLVVLLSAIFYRCYINRRKSKRTERSLSLSNTRDEKKYHDPRPVSNLSSPTGEEDLESNSLSASKGYGFGLGLRRGFSFAFRKAKQKSNPSSKSSGPSRCEMHPMTVQYDPDDKRLSLSTFAADLPVLSYVPESEKLAPGWTNPATRTSFASDAHKRRSLLPELRVERVDEDGEDDAKTLTSRQGEAIAATLSLSPRTSEAPAPFHHMLGSEDADNRQTRALGRDGHLLQGKRDSRSTWGSMGSTWSKSPHAYPTESSTTSSGPESVPVVMHKSGSEAPPSDVAPVSGTYSFLDFTSSHPSIRSQTKSNTTKTISSARAENGHEKDTTGWNNGTPIPALAVERSRTDVAPQSTPDAPSTPPGTSDIGPPSDNSNGYSFPSAPTTNTQGSAPFPFSVAIPPSRHMPHPFNVISLEQSPSPTSTFLSPGVANEPRARADASSDTPSGDPHSPTESVPFSVSDIYFRHSFSDSNPLDSRRTSANSGLPPHPPLPHREDSDAVPPLPAPPPPYIVQRVLGMTPVNVPPSVRLARHQPPSSATIPAPRVHPTPRRPGTAPSSASTLGPTLRLSNLQGPRPRPSTSGAPTRSSTAPQLPLQGGRTAMRGPR</sequence>
<feature type="compositionally biased region" description="Polar residues" evidence="1">
    <location>
        <begin position="857"/>
        <end position="893"/>
    </location>
</feature>
<keyword evidence="2" id="KW-1133">Transmembrane helix</keyword>
<evidence type="ECO:0000313" key="3">
    <source>
        <dbReference type="EMBL" id="KIK27582.1"/>
    </source>
</evidence>
<dbReference type="HOGENOM" id="CLU_015853_0_0_1"/>
<keyword evidence="2" id="KW-0812">Transmembrane</keyword>
<dbReference type="Proteomes" id="UP000054018">
    <property type="component" value="Unassembled WGS sequence"/>
</dbReference>
<evidence type="ECO:0000313" key="4">
    <source>
        <dbReference type="Proteomes" id="UP000054018"/>
    </source>
</evidence>
<evidence type="ECO:0000256" key="1">
    <source>
        <dbReference type="SAM" id="MobiDB-lite"/>
    </source>
</evidence>
<keyword evidence="4" id="KW-1185">Reference proteome</keyword>
<dbReference type="Gene3D" id="2.60.120.260">
    <property type="entry name" value="Galactose-binding domain-like"/>
    <property type="match status" value="2"/>
</dbReference>
<reference evidence="4" key="2">
    <citation type="submission" date="2015-01" db="EMBL/GenBank/DDBJ databases">
        <title>Evolutionary Origins and Diversification of the Mycorrhizal Mutualists.</title>
        <authorList>
            <consortium name="DOE Joint Genome Institute"/>
            <consortium name="Mycorrhizal Genomics Consortium"/>
            <person name="Kohler A."/>
            <person name="Kuo A."/>
            <person name="Nagy L.G."/>
            <person name="Floudas D."/>
            <person name="Copeland A."/>
            <person name="Barry K.W."/>
            <person name="Cichocki N."/>
            <person name="Veneault-Fourrey C."/>
            <person name="LaButti K."/>
            <person name="Lindquist E.A."/>
            <person name="Lipzen A."/>
            <person name="Lundell T."/>
            <person name="Morin E."/>
            <person name="Murat C."/>
            <person name="Riley R."/>
            <person name="Ohm R."/>
            <person name="Sun H."/>
            <person name="Tunlid A."/>
            <person name="Henrissat B."/>
            <person name="Grigoriev I.V."/>
            <person name="Hibbett D.S."/>
            <person name="Martin F."/>
        </authorList>
    </citation>
    <scope>NUCLEOTIDE SEQUENCE [LARGE SCALE GENOMIC DNA]</scope>
    <source>
        <strain evidence="4">441</strain>
    </source>
</reference>
<feature type="compositionally biased region" description="Polar residues" evidence="1">
    <location>
        <begin position="771"/>
        <end position="785"/>
    </location>
</feature>
<feature type="compositionally biased region" description="Basic and acidic residues" evidence="1">
    <location>
        <begin position="335"/>
        <end position="345"/>
    </location>
</feature>
<feature type="region of interest" description="Disordered" evidence="1">
    <location>
        <begin position="385"/>
        <end position="408"/>
    </location>
</feature>
<proteinExistence type="predicted"/>
<dbReference type="EMBL" id="KN833695">
    <property type="protein sequence ID" value="KIK27582.1"/>
    <property type="molecule type" value="Genomic_DNA"/>
</dbReference>
<feature type="compositionally biased region" description="Basic and acidic residues" evidence="1">
    <location>
        <begin position="517"/>
        <end position="539"/>
    </location>
</feature>